<organism evidence="6 7">
    <name type="scientific">Streptomyces huasconensis</name>
    <dbReference type="NCBI Taxonomy" id="1854574"/>
    <lineage>
        <taxon>Bacteria</taxon>
        <taxon>Bacillati</taxon>
        <taxon>Actinomycetota</taxon>
        <taxon>Actinomycetes</taxon>
        <taxon>Kitasatosporales</taxon>
        <taxon>Streptomycetaceae</taxon>
        <taxon>Streptomyces</taxon>
    </lineage>
</organism>
<dbReference type="InterPro" id="IPR022902">
    <property type="entry name" value="NAcTrfase_Eis"/>
</dbReference>
<dbReference type="InterPro" id="IPR016181">
    <property type="entry name" value="Acyl_CoA_acyltransferase"/>
</dbReference>
<dbReference type="SUPFAM" id="SSF55718">
    <property type="entry name" value="SCP-like"/>
    <property type="match status" value="1"/>
</dbReference>
<evidence type="ECO:0000256" key="1">
    <source>
        <dbReference type="ARBA" id="ARBA00009213"/>
    </source>
</evidence>
<evidence type="ECO:0000256" key="2">
    <source>
        <dbReference type="ARBA" id="ARBA00022679"/>
    </source>
</evidence>
<dbReference type="HAMAP" id="MF_01812">
    <property type="entry name" value="Eis"/>
    <property type="match status" value="1"/>
</dbReference>
<keyword evidence="2 4" id="KW-0808">Transferase</keyword>
<gene>
    <name evidence="6" type="ORF">AB0887_07445</name>
</gene>
<keyword evidence="7" id="KW-1185">Reference proteome</keyword>
<feature type="active site" description="Proton donor" evidence="4">
    <location>
        <position position="123"/>
    </location>
</feature>
<dbReference type="Pfam" id="PF17668">
    <property type="entry name" value="Acetyltransf_17"/>
    <property type="match status" value="1"/>
</dbReference>
<dbReference type="EMBL" id="JBEYRS010000002">
    <property type="protein sequence ID" value="MEW2361794.1"/>
    <property type="molecule type" value="Genomic_DNA"/>
</dbReference>
<dbReference type="PANTHER" id="PTHR37817">
    <property type="entry name" value="N-ACETYLTRANSFERASE EIS"/>
    <property type="match status" value="1"/>
</dbReference>
<feature type="binding site" evidence="4">
    <location>
        <begin position="82"/>
        <end position="84"/>
    </location>
    <ligand>
        <name>acetyl-CoA</name>
        <dbReference type="ChEBI" id="CHEBI:57288"/>
    </ligand>
</feature>
<evidence type="ECO:0000313" key="6">
    <source>
        <dbReference type="EMBL" id="MEW2361794.1"/>
    </source>
</evidence>
<dbReference type="InterPro" id="IPR036527">
    <property type="entry name" value="SCP2_sterol-bd_dom_sf"/>
</dbReference>
<dbReference type="NCBIfam" id="NF002367">
    <property type="entry name" value="PRK01346.1-4"/>
    <property type="match status" value="1"/>
</dbReference>
<name>A0ABV3LQR6_9ACTN</name>
<reference evidence="6 7" key="1">
    <citation type="submission" date="2024-06" db="EMBL/GenBank/DDBJ databases">
        <title>The Natural Products Discovery Center: Release of the First 8490 Sequenced Strains for Exploring Actinobacteria Biosynthetic Diversity.</title>
        <authorList>
            <person name="Kalkreuter E."/>
            <person name="Kautsar S.A."/>
            <person name="Yang D."/>
            <person name="Bader C.D."/>
            <person name="Teijaro C.N."/>
            <person name="Fluegel L."/>
            <person name="Davis C.M."/>
            <person name="Simpson J.R."/>
            <person name="Lauterbach L."/>
            <person name="Steele A.D."/>
            <person name="Gui C."/>
            <person name="Meng S."/>
            <person name="Li G."/>
            <person name="Viehrig K."/>
            <person name="Ye F."/>
            <person name="Su P."/>
            <person name="Kiefer A.F."/>
            <person name="Nichols A."/>
            <person name="Cepeda A.J."/>
            <person name="Yan W."/>
            <person name="Fan B."/>
            <person name="Jiang Y."/>
            <person name="Adhikari A."/>
            <person name="Zheng C.-J."/>
            <person name="Schuster L."/>
            <person name="Cowan T.M."/>
            <person name="Smanski M.J."/>
            <person name="Chevrette M.G."/>
            <person name="De Carvalho L.P.S."/>
            <person name="Shen B."/>
        </authorList>
    </citation>
    <scope>NUCLEOTIDE SEQUENCE [LARGE SCALE GENOMIC DNA]</scope>
    <source>
        <strain evidence="6 7">NPDC047833</strain>
    </source>
</reference>
<protein>
    <submittedName>
        <fullName evidence="6">GNAT family N-acetyltransferase</fullName>
    </submittedName>
</protein>
<feature type="binding site" evidence="4">
    <location>
        <begin position="118"/>
        <end position="119"/>
    </location>
    <ligand>
        <name>acetyl-CoA</name>
        <dbReference type="ChEBI" id="CHEBI:57288"/>
    </ligand>
</feature>
<proteinExistence type="inferred from homology"/>
<feature type="binding site" evidence="4">
    <location>
        <begin position="90"/>
        <end position="95"/>
    </location>
    <ligand>
        <name>acetyl-CoA</name>
        <dbReference type="ChEBI" id="CHEBI:57288"/>
    </ligand>
</feature>
<dbReference type="InterPro" id="IPR025559">
    <property type="entry name" value="Eis_dom"/>
</dbReference>
<dbReference type="InterPro" id="IPR000182">
    <property type="entry name" value="GNAT_dom"/>
</dbReference>
<dbReference type="PANTHER" id="PTHR37817:SF1">
    <property type="entry name" value="N-ACETYLTRANSFERASE EIS"/>
    <property type="match status" value="1"/>
</dbReference>
<comment type="similarity">
    <text evidence="1 4">Belongs to the acetyltransferase Eis family.</text>
</comment>
<evidence type="ECO:0000256" key="3">
    <source>
        <dbReference type="ARBA" id="ARBA00023315"/>
    </source>
</evidence>
<evidence type="ECO:0000313" key="7">
    <source>
        <dbReference type="Proteomes" id="UP001553843"/>
    </source>
</evidence>
<accession>A0ABV3LQR6</accession>
<evidence type="ECO:0000256" key="4">
    <source>
        <dbReference type="HAMAP-Rule" id="MF_01812"/>
    </source>
</evidence>
<dbReference type="Pfam" id="PF13530">
    <property type="entry name" value="SCP2_2"/>
    <property type="match status" value="1"/>
</dbReference>
<dbReference type="InterPro" id="IPR041380">
    <property type="entry name" value="Acetyltransf_17"/>
</dbReference>
<sequence length="409" mass="44372">MTTDLRVLAESEWASWYGALDLAFGGVPEAPQEQELWHDLVERDRSLGVWDGDACIGTTSAFSFRLSVPGGALVDAAGVTMVSVAATHRRRGVLTSMMRRQLDDVRAKGEPLAVLTASEPVIYGRFGYGAATSQMQVTIDSTRVRLSVPAGTDDVRLRYAVPADVHAACEELYARRVVERPGMLARRPGWERHGLLDPESDRAGASPLLCVVAERAGELVGYVRFAVKPDWEWQGPKGTVRVRDIEALDPAAYAALWRFLFDIDLTSSVVARSRPVDDALLQLVSDVRRCDISVRDSLHVRLVEVGAALEARTYQAPLDVVFEVEDAFCPWNAGRWRLTGDAKGASCARTRDAADLALSVRELGAAYLGGVSLTSLAGAGRVRELRQGALAEASVAFGSDVAPWLPHGF</sequence>
<dbReference type="RefSeq" id="WP_359775651.1">
    <property type="nucleotide sequence ID" value="NZ_JBEYRR010000002.1"/>
</dbReference>
<dbReference type="Pfam" id="PF13527">
    <property type="entry name" value="Acetyltransf_9"/>
    <property type="match status" value="1"/>
</dbReference>
<feature type="domain" description="N-acetyltransferase" evidence="5">
    <location>
        <begin position="3"/>
        <end position="149"/>
    </location>
</feature>
<dbReference type="Gene3D" id="3.40.630.30">
    <property type="match status" value="2"/>
</dbReference>
<comment type="subunit">
    <text evidence="4">Homohexamer; trimer of dimers.</text>
</comment>
<dbReference type="Proteomes" id="UP001553843">
    <property type="component" value="Unassembled WGS sequence"/>
</dbReference>
<dbReference type="InterPro" id="IPR051554">
    <property type="entry name" value="Acetyltransferase_Eis"/>
</dbReference>
<dbReference type="Gene3D" id="3.30.1050.10">
    <property type="entry name" value="SCP2 sterol-binding domain"/>
    <property type="match status" value="1"/>
</dbReference>
<comment type="caution">
    <text evidence="6">The sequence shown here is derived from an EMBL/GenBank/DDBJ whole genome shotgun (WGS) entry which is preliminary data.</text>
</comment>
<dbReference type="SUPFAM" id="SSF55729">
    <property type="entry name" value="Acyl-CoA N-acyltransferases (Nat)"/>
    <property type="match status" value="1"/>
</dbReference>
<evidence type="ECO:0000259" key="5">
    <source>
        <dbReference type="PROSITE" id="PS51186"/>
    </source>
</evidence>
<dbReference type="PROSITE" id="PS51186">
    <property type="entry name" value="GNAT"/>
    <property type="match status" value="1"/>
</dbReference>
<feature type="active site" description="Proton acceptor; via carboxylate" evidence="4">
    <location>
        <position position="409"/>
    </location>
</feature>
<keyword evidence="3 4" id="KW-0012">Acyltransferase</keyword>